<dbReference type="AlphaFoldDB" id="A0A818K5E7"/>
<organism evidence="2 3">
    <name type="scientific">Rotaria socialis</name>
    <dbReference type="NCBI Taxonomy" id="392032"/>
    <lineage>
        <taxon>Eukaryota</taxon>
        <taxon>Metazoa</taxon>
        <taxon>Spiralia</taxon>
        <taxon>Gnathifera</taxon>
        <taxon>Rotifera</taxon>
        <taxon>Eurotatoria</taxon>
        <taxon>Bdelloidea</taxon>
        <taxon>Philodinida</taxon>
        <taxon>Philodinidae</taxon>
        <taxon>Rotaria</taxon>
    </lineage>
</organism>
<name>A0A818K5E7_9BILA</name>
<evidence type="ECO:0000256" key="1">
    <source>
        <dbReference type="SAM" id="MobiDB-lite"/>
    </source>
</evidence>
<gene>
    <name evidence="2" type="ORF">KIK155_LOCUS18688</name>
</gene>
<evidence type="ECO:0000313" key="2">
    <source>
        <dbReference type="EMBL" id="CAF3555993.1"/>
    </source>
</evidence>
<dbReference type="EMBL" id="CAJNYV010003273">
    <property type="protein sequence ID" value="CAF3555993.1"/>
    <property type="molecule type" value="Genomic_DNA"/>
</dbReference>
<reference evidence="2" key="1">
    <citation type="submission" date="2021-02" db="EMBL/GenBank/DDBJ databases">
        <authorList>
            <person name="Nowell W R."/>
        </authorList>
    </citation>
    <scope>NUCLEOTIDE SEQUENCE</scope>
</reference>
<feature type="region of interest" description="Disordered" evidence="1">
    <location>
        <begin position="192"/>
        <end position="218"/>
    </location>
</feature>
<protein>
    <submittedName>
        <fullName evidence="2">Uncharacterized protein</fullName>
    </submittedName>
</protein>
<evidence type="ECO:0000313" key="3">
    <source>
        <dbReference type="Proteomes" id="UP000663865"/>
    </source>
</evidence>
<proteinExistence type="predicted"/>
<accession>A0A818K5E7</accession>
<sequence>MVGDEVQKYVHHLTADSSVNLLRSKECDASEQILDIVKISSAKWMSSRSDRIVLWSIPHYVDYVSYNSGKLGAYEAGDSLEISLDSSRRFVNYVARLKLRWVANIPEVPFCLLNRVLFSGRKSNEQFNSFSAISAVDYKFPSHLLTDGLHPTVQLTEDIWRFLHKSVSDVHDKLMGIKKKIVISPNTSISSAAKKGKVNKGGSLKAQSSRSWKSQERNPYVPSRINLSKLQLPSVYSRLSQPQWNDETEDSLDARSVGGYSNISWRASSSGQKGQSSPKIAPLGSIQQSQPWSWSIHNQRINAVKTEVYTQGLESQKRAEGRLADIIQDR</sequence>
<comment type="caution">
    <text evidence="2">The sequence shown here is derived from an EMBL/GenBank/DDBJ whole genome shotgun (WGS) entry which is preliminary data.</text>
</comment>
<feature type="non-terminal residue" evidence="2">
    <location>
        <position position="330"/>
    </location>
</feature>
<dbReference type="Proteomes" id="UP000663865">
    <property type="component" value="Unassembled WGS sequence"/>
</dbReference>